<evidence type="ECO:0000256" key="2">
    <source>
        <dbReference type="ARBA" id="ARBA00022741"/>
    </source>
</evidence>
<dbReference type="InterPro" id="IPR005225">
    <property type="entry name" value="Small_GTP-bd"/>
</dbReference>
<dbReference type="SUPFAM" id="SSF52540">
    <property type="entry name" value="P-loop containing nucleoside triphosphate hydrolases"/>
    <property type="match status" value="1"/>
</dbReference>
<dbReference type="Proteomes" id="UP000320333">
    <property type="component" value="Unassembled WGS sequence"/>
</dbReference>
<comment type="similarity">
    <text evidence="1">Belongs to the small GTPase superfamily. Rho family.</text>
</comment>
<dbReference type="SMART" id="SM00174">
    <property type="entry name" value="RHO"/>
    <property type="match status" value="1"/>
</dbReference>
<dbReference type="AlphaFoldDB" id="A0A507EQ87"/>
<reference evidence="5 6" key="1">
    <citation type="journal article" date="2019" name="Sci. Rep.">
        <title>Comparative genomics of chytrid fungi reveal insights into the obligate biotrophic and pathogenic lifestyle of Synchytrium endobioticum.</title>
        <authorList>
            <person name="van de Vossenberg B.T.L.H."/>
            <person name="Warris S."/>
            <person name="Nguyen H.D.T."/>
            <person name="van Gent-Pelzer M.P.E."/>
            <person name="Joly D.L."/>
            <person name="van de Geest H.C."/>
            <person name="Bonants P.J.M."/>
            <person name="Smith D.S."/>
            <person name="Levesque C.A."/>
            <person name="van der Lee T.A.J."/>
        </authorList>
    </citation>
    <scope>NUCLEOTIDE SEQUENCE [LARGE SCALE GENOMIC DNA]</scope>
    <source>
        <strain evidence="5 6">CBS 675.73</strain>
    </source>
</reference>
<dbReference type="GO" id="GO:0003924">
    <property type="term" value="F:GTPase activity"/>
    <property type="evidence" value="ECO:0007669"/>
    <property type="project" value="InterPro"/>
</dbReference>
<keyword evidence="6" id="KW-1185">Reference proteome</keyword>
<keyword evidence="2" id="KW-0547">Nucleotide-binding</keyword>
<dbReference type="CDD" id="cd00157">
    <property type="entry name" value="Rho"/>
    <property type="match status" value="1"/>
</dbReference>
<evidence type="ECO:0008006" key="7">
    <source>
        <dbReference type="Google" id="ProtNLM"/>
    </source>
</evidence>
<dbReference type="InterPro" id="IPR001806">
    <property type="entry name" value="Small_GTPase"/>
</dbReference>
<dbReference type="PROSITE" id="PS51421">
    <property type="entry name" value="RAS"/>
    <property type="match status" value="1"/>
</dbReference>
<dbReference type="PANTHER" id="PTHR24072">
    <property type="entry name" value="RHO FAMILY GTPASE"/>
    <property type="match status" value="1"/>
</dbReference>
<dbReference type="GO" id="GO:0007264">
    <property type="term" value="P:small GTPase-mediated signal transduction"/>
    <property type="evidence" value="ECO:0007669"/>
    <property type="project" value="InterPro"/>
</dbReference>
<dbReference type="NCBIfam" id="TIGR00231">
    <property type="entry name" value="small_GTP"/>
    <property type="match status" value="1"/>
</dbReference>
<dbReference type="Pfam" id="PF00071">
    <property type="entry name" value="Ras"/>
    <property type="match status" value="1"/>
</dbReference>
<dbReference type="EMBL" id="QEAP01000491">
    <property type="protein sequence ID" value="TPX65430.1"/>
    <property type="molecule type" value="Genomic_DNA"/>
</dbReference>
<dbReference type="SMART" id="SM00173">
    <property type="entry name" value="RAS"/>
    <property type="match status" value="1"/>
</dbReference>
<feature type="compositionally biased region" description="Polar residues" evidence="4">
    <location>
        <begin position="210"/>
        <end position="225"/>
    </location>
</feature>
<dbReference type="Gene3D" id="3.40.50.300">
    <property type="entry name" value="P-loop containing nucleotide triphosphate hydrolases"/>
    <property type="match status" value="1"/>
</dbReference>
<gene>
    <name evidence="5" type="ORF">CcCBS67573_g08131</name>
</gene>
<dbReference type="InterPro" id="IPR027417">
    <property type="entry name" value="P-loop_NTPase"/>
</dbReference>
<dbReference type="GO" id="GO:0005525">
    <property type="term" value="F:GTP binding"/>
    <property type="evidence" value="ECO:0007669"/>
    <property type="project" value="UniProtKB-KW"/>
</dbReference>
<name>A0A507EQ87_9FUNG</name>
<accession>A0A507EQ87</accession>
<protein>
    <recommendedName>
        <fullName evidence="7">Small monomeric GTPase</fullName>
    </recommendedName>
</protein>
<evidence type="ECO:0000313" key="6">
    <source>
        <dbReference type="Proteomes" id="UP000320333"/>
    </source>
</evidence>
<dbReference type="PRINTS" id="PR00449">
    <property type="entry name" value="RASTRNSFRMNG"/>
</dbReference>
<evidence type="ECO:0000313" key="5">
    <source>
        <dbReference type="EMBL" id="TPX65430.1"/>
    </source>
</evidence>
<evidence type="ECO:0000256" key="4">
    <source>
        <dbReference type="SAM" id="MobiDB-lite"/>
    </source>
</evidence>
<dbReference type="SMART" id="SM00175">
    <property type="entry name" value="RAB"/>
    <property type="match status" value="1"/>
</dbReference>
<comment type="caution">
    <text evidence="5">The sequence shown here is derived from an EMBL/GenBank/DDBJ whole genome shotgun (WGS) entry which is preliminary data.</text>
</comment>
<dbReference type="FunFam" id="3.40.50.300:FF:001179">
    <property type="entry name" value="Rho family GTPase"/>
    <property type="match status" value="1"/>
</dbReference>
<evidence type="ECO:0000256" key="1">
    <source>
        <dbReference type="ARBA" id="ARBA00010142"/>
    </source>
</evidence>
<evidence type="ECO:0000256" key="3">
    <source>
        <dbReference type="ARBA" id="ARBA00023134"/>
    </source>
</evidence>
<sequence length="245" mass="27095">MTESIRKKIVIVGDGAGARTTLATPILDRTWPLGFPGKTSLLIVFTSGNFPVNHIPTVFDNHLVDVFLDNQVIQLALWDTAGQEDYARLRPLSYPGTDCLLVCFAIDNPTSFDNVDLQWRGELSHYCPRVPFLLIGCKTDLRQNPETIAQLAAQGKTPITYVQGVSMAQRIGAWRYMECSAMLNEGVSDVFEYSTRAACWQMNQTSAPAAASTESLQHQQRSNSNPRPPSGFPGRKGKKKECALM</sequence>
<feature type="region of interest" description="Disordered" evidence="4">
    <location>
        <begin position="210"/>
        <end position="245"/>
    </location>
</feature>
<dbReference type="PROSITE" id="PS51419">
    <property type="entry name" value="RAB"/>
    <property type="match status" value="1"/>
</dbReference>
<dbReference type="PROSITE" id="PS51420">
    <property type="entry name" value="RHO"/>
    <property type="match status" value="1"/>
</dbReference>
<dbReference type="InterPro" id="IPR003578">
    <property type="entry name" value="Small_GTPase_Rho"/>
</dbReference>
<keyword evidence="3" id="KW-0342">GTP-binding</keyword>
<organism evidence="5 6">
    <name type="scientific">Chytriomyces confervae</name>
    <dbReference type="NCBI Taxonomy" id="246404"/>
    <lineage>
        <taxon>Eukaryota</taxon>
        <taxon>Fungi</taxon>
        <taxon>Fungi incertae sedis</taxon>
        <taxon>Chytridiomycota</taxon>
        <taxon>Chytridiomycota incertae sedis</taxon>
        <taxon>Chytridiomycetes</taxon>
        <taxon>Chytridiales</taxon>
        <taxon>Chytriomycetaceae</taxon>
        <taxon>Chytriomyces</taxon>
    </lineage>
</organism>
<proteinExistence type="inferred from homology"/>
<dbReference type="OrthoDB" id="8830751at2759"/>
<dbReference type="STRING" id="246404.A0A507EQ87"/>